<name>A0A1G6C6A5_9HYPH</name>
<organism evidence="3 4">
    <name type="scientific">Bauldia litoralis</name>
    <dbReference type="NCBI Taxonomy" id="665467"/>
    <lineage>
        <taxon>Bacteria</taxon>
        <taxon>Pseudomonadati</taxon>
        <taxon>Pseudomonadota</taxon>
        <taxon>Alphaproteobacteria</taxon>
        <taxon>Hyphomicrobiales</taxon>
        <taxon>Kaistiaceae</taxon>
        <taxon>Bauldia</taxon>
    </lineage>
</organism>
<feature type="region of interest" description="Disordered" evidence="1">
    <location>
        <begin position="1"/>
        <end position="26"/>
    </location>
</feature>
<gene>
    <name evidence="3" type="ORF">SAMN02982931_02114</name>
</gene>
<keyword evidence="4" id="KW-1185">Reference proteome</keyword>
<dbReference type="OrthoDB" id="7677942at2"/>
<dbReference type="InterPro" id="IPR032635">
    <property type="entry name" value="Anti_2"/>
</dbReference>
<evidence type="ECO:0000313" key="3">
    <source>
        <dbReference type="EMBL" id="SDB28419.1"/>
    </source>
</evidence>
<feature type="domain" description="Surface antigen" evidence="2">
    <location>
        <begin position="51"/>
        <end position="156"/>
    </location>
</feature>
<evidence type="ECO:0000313" key="4">
    <source>
        <dbReference type="Proteomes" id="UP000199071"/>
    </source>
</evidence>
<dbReference type="Proteomes" id="UP000199071">
    <property type="component" value="Unassembled WGS sequence"/>
</dbReference>
<dbReference type="RefSeq" id="WP_090876407.1">
    <property type="nucleotide sequence ID" value="NZ_FMXQ01000004.1"/>
</dbReference>
<evidence type="ECO:0000259" key="2">
    <source>
        <dbReference type="Pfam" id="PF16998"/>
    </source>
</evidence>
<accession>A0A1G6C6A5</accession>
<dbReference type="Pfam" id="PF16998">
    <property type="entry name" value="17kDa_Anti_2"/>
    <property type="match status" value="1"/>
</dbReference>
<dbReference type="AlphaFoldDB" id="A0A1G6C6A5"/>
<proteinExistence type="predicted"/>
<reference evidence="3 4" key="1">
    <citation type="submission" date="2016-10" db="EMBL/GenBank/DDBJ databases">
        <authorList>
            <person name="de Groot N.N."/>
        </authorList>
    </citation>
    <scope>NUCLEOTIDE SEQUENCE [LARGE SCALE GENOMIC DNA]</scope>
    <source>
        <strain evidence="3 4">ATCC 35022</strain>
    </source>
</reference>
<dbReference type="EMBL" id="FMXQ01000004">
    <property type="protein sequence ID" value="SDB28419.1"/>
    <property type="molecule type" value="Genomic_DNA"/>
</dbReference>
<dbReference type="STRING" id="665467.SAMN02982931_02114"/>
<protein>
    <submittedName>
        <fullName evidence="3">Outer membrane surface antigen</fullName>
    </submittedName>
</protein>
<evidence type="ECO:0000256" key="1">
    <source>
        <dbReference type="SAM" id="MobiDB-lite"/>
    </source>
</evidence>
<sequence>MLGPRPPYTGHRAPRQSSTAGDGTRQAPPFFRATVVAALLAAAAGCSPFGTTGVSDAIQTGSINASVPEKVDPSDWETMRQTVSVAPPEEAGRARAWTNPDTGSFGTLVPAAAVPGTGGMCRTFSATVNDLRGVRRYRGEACQRQAGDWQLTGVTPDDTKLL</sequence>